<proteinExistence type="predicted"/>
<evidence type="ECO:0000313" key="2">
    <source>
        <dbReference type="Proteomes" id="UP001163823"/>
    </source>
</evidence>
<accession>A0AAD7PKN0</accession>
<evidence type="ECO:0000313" key="1">
    <source>
        <dbReference type="EMBL" id="KAJ7958632.1"/>
    </source>
</evidence>
<reference evidence="1" key="1">
    <citation type="journal article" date="2023" name="Science">
        <title>Elucidation of the pathway for biosynthesis of saponin adjuvants from the soapbark tree.</title>
        <authorList>
            <person name="Reed J."/>
            <person name="Orme A."/>
            <person name="El-Demerdash A."/>
            <person name="Owen C."/>
            <person name="Martin L.B.B."/>
            <person name="Misra R.C."/>
            <person name="Kikuchi S."/>
            <person name="Rejzek M."/>
            <person name="Martin A.C."/>
            <person name="Harkess A."/>
            <person name="Leebens-Mack J."/>
            <person name="Louveau T."/>
            <person name="Stephenson M.J."/>
            <person name="Osbourn A."/>
        </authorList>
    </citation>
    <scope>NUCLEOTIDE SEQUENCE</scope>
    <source>
        <strain evidence="1">S10</strain>
    </source>
</reference>
<protein>
    <submittedName>
        <fullName evidence="1">Trihelix transcription factor ASR3</fullName>
    </submittedName>
</protein>
<dbReference type="Proteomes" id="UP001163823">
    <property type="component" value="Chromosome 8"/>
</dbReference>
<dbReference type="KEGG" id="qsa:O6P43_019331"/>
<dbReference type="EMBL" id="JARAOO010000008">
    <property type="protein sequence ID" value="KAJ7958632.1"/>
    <property type="molecule type" value="Genomic_DNA"/>
</dbReference>
<dbReference type="AlphaFoldDB" id="A0AAD7PKN0"/>
<sequence>MGAKVEELFVLVIGKRKVKIFGLPENFDEELFKAIDDLVNAREERCDIDHDSDPEVEAEMLDVIAELGSKGKRRRFGSHRCRTEKLKQSLLQESLEGLSEGLC</sequence>
<organism evidence="1 2">
    <name type="scientific">Quillaja saponaria</name>
    <name type="common">Soap bark tree</name>
    <dbReference type="NCBI Taxonomy" id="32244"/>
    <lineage>
        <taxon>Eukaryota</taxon>
        <taxon>Viridiplantae</taxon>
        <taxon>Streptophyta</taxon>
        <taxon>Embryophyta</taxon>
        <taxon>Tracheophyta</taxon>
        <taxon>Spermatophyta</taxon>
        <taxon>Magnoliopsida</taxon>
        <taxon>eudicotyledons</taxon>
        <taxon>Gunneridae</taxon>
        <taxon>Pentapetalae</taxon>
        <taxon>rosids</taxon>
        <taxon>fabids</taxon>
        <taxon>Fabales</taxon>
        <taxon>Quillajaceae</taxon>
        <taxon>Quillaja</taxon>
    </lineage>
</organism>
<gene>
    <name evidence="1" type="ORF">O6P43_019331</name>
</gene>
<comment type="caution">
    <text evidence="1">The sequence shown here is derived from an EMBL/GenBank/DDBJ whole genome shotgun (WGS) entry which is preliminary data.</text>
</comment>
<keyword evidence="2" id="KW-1185">Reference proteome</keyword>
<name>A0AAD7PKN0_QUISA</name>